<feature type="compositionally biased region" description="Polar residues" evidence="7">
    <location>
        <begin position="91"/>
        <end position="102"/>
    </location>
</feature>
<evidence type="ECO:0000313" key="9">
    <source>
        <dbReference type="EMBL" id="PVD30666.1"/>
    </source>
</evidence>
<dbReference type="PANTHER" id="PTHR24340:SF73">
    <property type="entry name" value="HOMEOBOX PROTEIN BAGPIPE-RELATED"/>
    <property type="match status" value="1"/>
</dbReference>
<evidence type="ECO:0000256" key="3">
    <source>
        <dbReference type="ARBA" id="ARBA00023155"/>
    </source>
</evidence>
<dbReference type="InterPro" id="IPR020479">
    <property type="entry name" value="HD_metazoa"/>
</dbReference>
<comment type="subcellular location">
    <subcellularLocation>
        <location evidence="1 5 6">Nucleus</location>
    </subcellularLocation>
</comment>
<feature type="compositionally biased region" description="Acidic residues" evidence="7">
    <location>
        <begin position="225"/>
        <end position="238"/>
    </location>
</feature>
<feature type="DNA-binding region" description="Homeobox" evidence="5">
    <location>
        <begin position="296"/>
        <end position="355"/>
    </location>
</feature>
<protein>
    <recommendedName>
        <fullName evidence="8">Homeobox domain-containing protein</fullName>
    </recommendedName>
</protein>
<evidence type="ECO:0000256" key="5">
    <source>
        <dbReference type="PROSITE-ProRule" id="PRU00108"/>
    </source>
</evidence>
<dbReference type="InterPro" id="IPR001356">
    <property type="entry name" value="HD"/>
</dbReference>
<feature type="region of interest" description="Disordered" evidence="7">
    <location>
        <begin position="206"/>
        <end position="243"/>
    </location>
</feature>
<dbReference type="GO" id="GO:0000978">
    <property type="term" value="F:RNA polymerase II cis-regulatory region sequence-specific DNA binding"/>
    <property type="evidence" value="ECO:0007669"/>
    <property type="project" value="TreeGrafter"/>
</dbReference>
<dbReference type="SMART" id="SM00389">
    <property type="entry name" value="HOX"/>
    <property type="match status" value="1"/>
</dbReference>
<name>A0A2T7PB78_POMCA</name>
<dbReference type="Proteomes" id="UP000245119">
    <property type="component" value="Linkage Group LG5"/>
</dbReference>
<dbReference type="EMBL" id="PZQS01000005">
    <property type="protein sequence ID" value="PVD30666.1"/>
    <property type="molecule type" value="Genomic_DNA"/>
</dbReference>
<dbReference type="Gene3D" id="1.10.10.60">
    <property type="entry name" value="Homeodomain-like"/>
    <property type="match status" value="1"/>
</dbReference>
<dbReference type="GO" id="GO:0005634">
    <property type="term" value="C:nucleus"/>
    <property type="evidence" value="ECO:0007669"/>
    <property type="project" value="UniProtKB-SubCell"/>
</dbReference>
<dbReference type="InterPro" id="IPR009057">
    <property type="entry name" value="Homeodomain-like_sf"/>
</dbReference>
<dbReference type="STRING" id="400727.A0A2T7PB78"/>
<feature type="domain" description="Homeobox" evidence="8">
    <location>
        <begin position="294"/>
        <end position="354"/>
    </location>
</feature>
<evidence type="ECO:0000313" key="10">
    <source>
        <dbReference type="Proteomes" id="UP000245119"/>
    </source>
</evidence>
<organism evidence="9 10">
    <name type="scientific">Pomacea canaliculata</name>
    <name type="common">Golden apple snail</name>
    <dbReference type="NCBI Taxonomy" id="400727"/>
    <lineage>
        <taxon>Eukaryota</taxon>
        <taxon>Metazoa</taxon>
        <taxon>Spiralia</taxon>
        <taxon>Lophotrochozoa</taxon>
        <taxon>Mollusca</taxon>
        <taxon>Gastropoda</taxon>
        <taxon>Caenogastropoda</taxon>
        <taxon>Architaenioglossa</taxon>
        <taxon>Ampullarioidea</taxon>
        <taxon>Ampullariidae</taxon>
        <taxon>Pomacea</taxon>
    </lineage>
</organism>
<dbReference type="CDD" id="cd00086">
    <property type="entry name" value="homeodomain"/>
    <property type="match status" value="1"/>
</dbReference>
<dbReference type="InterPro" id="IPR050394">
    <property type="entry name" value="Homeobox_NK-like"/>
</dbReference>
<dbReference type="OrthoDB" id="6159439at2759"/>
<dbReference type="PROSITE" id="PS50071">
    <property type="entry name" value="HOMEOBOX_2"/>
    <property type="match status" value="1"/>
</dbReference>
<keyword evidence="10" id="KW-1185">Reference proteome</keyword>
<evidence type="ECO:0000256" key="4">
    <source>
        <dbReference type="ARBA" id="ARBA00023242"/>
    </source>
</evidence>
<keyword evidence="3 5" id="KW-0371">Homeobox</keyword>
<dbReference type="PANTHER" id="PTHR24340">
    <property type="entry name" value="HOMEOBOX PROTEIN NKX"/>
    <property type="match status" value="1"/>
</dbReference>
<dbReference type="Pfam" id="PF00046">
    <property type="entry name" value="Homeodomain"/>
    <property type="match status" value="1"/>
</dbReference>
<dbReference type="SUPFAM" id="SSF46689">
    <property type="entry name" value="Homeodomain-like"/>
    <property type="match status" value="1"/>
</dbReference>
<keyword evidence="2 5" id="KW-0238">DNA-binding</keyword>
<evidence type="ECO:0000256" key="1">
    <source>
        <dbReference type="ARBA" id="ARBA00004123"/>
    </source>
</evidence>
<dbReference type="AlphaFoldDB" id="A0A2T7PB78"/>
<dbReference type="InterPro" id="IPR017970">
    <property type="entry name" value="Homeobox_CS"/>
</dbReference>
<feature type="region of interest" description="Disordered" evidence="7">
    <location>
        <begin position="34"/>
        <end position="102"/>
    </location>
</feature>
<evidence type="ECO:0000259" key="8">
    <source>
        <dbReference type="PROSITE" id="PS50071"/>
    </source>
</evidence>
<dbReference type="PRINTS" id="PR00024">
    <property type="entry name" value="HOMEOBOX"/>
</dbReference>
<accession>A0A2T7PB78</accession>
<reference evidence="9 10" key="1">
    <citation type="submission" date="2018-04" db="EMBL/GenBank/DDBJ databases">
        <title>The genome of golden apple snail Pomacea canaliculata provides insight into stress tolerance and invasive adaptation.</title>
        <authorList>
            <person name="Liu C."/>
            <person name="Liu B."/>
            <person name="Ren Y."/>
            <person name="Zhang Y."/>
            <person name="Wang H."/>
            <person name="Li S."/>
            <person name="Jiang F."/>
            <person name="Yin L."/>
            <person name="Zhang G."/>
            <person name="Qian W."/>
            <person name="Fan W."/>
        </authorList>
    </citation>
    <scope>NUCLEOTIDE SEQUENCE [LARGE SCALE GENOMIC DNA]</scope>
    <source>
        <strain evidence="9">SZHN2017</strain>
        <tissue evidence="9">Muscle</tissue>
    </source>
</reference>
<dbReference type="GO" id="GO:0030154">
    <property type="term" value="P:cell differentiation"/>
    <property type="evidence" value="ECO:0007669"/>
    <property type="project" value="TreeGrafter"/>
</dbReference>
<dbReference type="GO" id="GO:0000981">
    <property type="term" value="F:DNA-binding transcription factor activity, RNA polymerase II-specific"/>
    <property type="evidence" value="ECO:0007669"/>
    <property type="project" value="InterPro"/>
</dbReference>
<evidence type="ECO:0000256" key="2">
    <source>
        <dbReference type="ARBA" id="ARBA00023125"/>
    </source>
</evidence>
<keyword evidence="4 5" id="KW-0539">Nucleus</keyword>
<evidence type="ECO:0000256" key="7">
    <source>
        <dbReference type="SAM" id="MobiDB-lite"/>
    </source>
</evidence>
<feature type="region of interest" description="Disordered" evidence="7">
    <location>
        <begin position="278"/>
        <end position="304"/>
    </location>
</feature>
<gene>
    <name evidence="9" type="ORF">C0Q70_09939</name>
</gene>
<sequence>MQDSAPAVTTSGPCHSQKKGFLFSIDSILTLHAKNTNRTPDDDKDDDDRIQIPAPVTRGRLPEAVAVGKSNKTVSDMVGKVSQDEEDVRTVSPTQSSPHSQVFTDSALNLPFTFHSHPCQQLDQSLPRPHSYLPFHAFRQHLHKMVKGGKYSLGHSSLPLAVQLPLPLVRHPGPRCMLHKTSVCCTSHDGHEAQQDAHLVEVDRASPPARQGPAAHDDVDNNATEVDEQTEGEEDGDVSGDVTTCDLRADCHGAGLGASQVTRSEDYPDLARGTEHVLIEGQGSASGSSCSEKPRRKRSRASFSHGQVYELERRFRHQRYLSGPERSDLARALKLTETQVKIWFQNRRYKTKRRQLQQEQMLAATAKKAAVTLLVKDGKRMFQHNNLLAQARAHGLLPPLVTSPPTVPLPTSAPEDYVPRPLLYPSLPPMPAFNYYYFLH</sequence>
<dbReference type="PROSITE" id="PS00027">
    <property type="entry name" value="HOMEOBOX_1"/>
    <property type="match status" value="1"/>
</dbReference>
<evidence type="ECO:0000256" key="6">
    <source>
        <dbReference type="RuleBase" id="RU000682"/>
    </source>
</evidence>
<comment type="caution">
    <text evidence="9">The sequence shown here is derived from an EMBL/GenBank/DDBJ whole genome shotgun (WGS) entry which is preliminary data.</text>
</comment>
<proteinExistence type="predicted"/>